<dbReference type="GO" id="GO:0004803">
    <property type="term" value="F:transposase activity"/>
    <property type="evidence" value="ECO:0007669"/>
    <property type="project" value="InterPro"/>
</dbReference>
<reference evidence="2 3" key="2">
    <citation type="submission" date="2020-08" db="EMBL/GenBank/DDBJ databases">
        <authorList>
            <person name="Ueki A."/>
            <person name="Tonouchi A."/>
        </authorList>
    </citation>
    <scope>NUCLEOTIDE SEQUENCE [LARGE SCALE GENOMIC DNA]</scope>
    <source>
        <strain evidence="2 3">CTTW</strain>
    </source>
</reference>
<evidence type="ECO:0000313" key="2">
    <source>
        <dbReference type="EMBL" id="BCK01488.1"/>
    </source>
</evidence>
<proteinExistence type="predicted"/>
<dbReference type="KEGG" id="acht:bsdcttw_45280"/>
<dbReference type="InterPro" id="IPR003346">
    <property type="entry name" value="Transposase_20"/>
</dbReference>
<gene>
    <name evidence="2" type="ORF">bsdcttw_45280</name>
</gene>
<evidence type="ECO:0000313" key="3">
    <source>
        <dbReference type="Proteomes" id="UP000515703"/>
    </source>
</evidence>
<dbReference type="GO" id="GO:0003677">
    <property type="term" value="F:DNA binding"/>
    <property type="evidence" value="ECO:0007669"/>
    <property type="project" value="InterPro"/>
</dbReference>
<accession>A0A7M3SA70</accession>
<dbReference type="GO" id="GO:0006313">
    <property type="term" value="P:DNA transposition"/>
    <property type="evidence" value="ECO:0007669"/>
    <property type="project" value="InterPro"/>
</dbReference>
<dbReference type="EMBL" id="AP023368">
    <property type="protein sequence ID" value="BCK01488.1"/>
    <property type="molecule type" value="Genomic_DNA"/>
</dbReference>
<organism evidence="2 3">
    <name type="scientific">Anaerocolumna chitinilytica</name>
    <dbReference type="NCBI Taxonomy" id="1727145"/>
    <lineage>
        <taxon>Bacteria</taxon>
        <taxon>Bacillati</taxon>
        <taxon>Bacillota</taxon>
        <taxon>Clostridia</taxon>
        <taxon>Lachnospirales</taxon>
        <taxon>Lachnospiraceae</taxon>
        <taxon>Anaerocolumna</taxon>
    </lineage>
</organism>
<dbReference type="Pfam" id="PF02371">
    <property type="entry name" value="Transposase_20"/>
    <property type="match status" value="1"/>
</dbReference>
<reference evidence="2 3" key="1">
    <citation type="submission" date="2020-08" db="EMBL/GenBank/DDBJ databases">
        <title>Draft genome sequencing of an Anaerocolumna strain isolated from anoxic soil subjected to BSD treatment.</title>
        <authorList>
            <person name="Uek A."/>
            <person name="Tonouchi A."/>
        </authorList>
    </citation>
    <scope>NUCLEOTIDE SEQUENCE [LARGE SCALE GENOMIC DNA]</scope>
    <source>
        <strain evidence="2 3">CTTW</strain>
    </source>
</reference>
<sequence>MIEQSKKTVNGLNICEYPCLLSTPGIGPVYATSILFEIGSIKAFPNHDALTKYAGIVWIENQSGILNPKIQG</sequence>
<protein>
    <recommendedName>
        <fullName evidence="1">Transposase IS116/IS110/IS902 C-terminal domain-containing protein</fullName>
    </recommendedName>
</protein>
<name>A0A7M3SA70_9FIRM</name>
<dbReference type="Proteomes" id="UP000515703">
    <property type="component" value="Chromosome"/>
</dbReference>
<keyword evidence="3" id="KW-1185">Reference proteome</keyword>
<evidence type="ECO:0000259" key="1">
    <source>
        <dbReference type="Pfam" id="PF02371"/>
    </source>
</evidence>
<dbReference type="AlphaFoldDB" id="A0A7M3SA70"/>
<feature type="domain" description="Transposase IS116/IS110/IS902 C-terminal" evidence="1">
    <location>
        <begin position="19"/>
        <end position="64"/>
    </location>
</feature>